<comment type="caution">
    <text evidence="2">The sequence shown here is derived from an EMBL/GenBank/DDBJ whole genome shotgun (WGS) entry which is preliminary data.</text>
</comment>
<evidence type="ECO:0000313" key="3">
    <source>
        <dbReference type="Proteomes" id="UP001642484"/>
    </source>
</evidence>
<evidence type="ECO:0000313" key="2">
    <source>
        <dbReference type="EMBL" id="CAK9028185.1"/>
    </source>
</evidence>
<sequence length="494" mass="53740">MVKNCESGLSAAVSARLAGGTRGGLGTERFLTLERLSWSVLVDQHDRTRVRAFCGHSAGLGIADASAVYEEAEAQPSRAPAVAIFGYVARHRFGKGVGDLQLWVAGRRRFAKRAAHCPPDGRKETVYRGNPVVGFRADSTAVIHTTIQALWDSEATVRYGPDGVLLTSNAPSRVLESSFKVKVIGAPSSPSHVKKEGSSAEQTTPVFATIDSGVPDLGTAIEKAQEETKEAPEREHSAAPARRSRARIPEGCEGELPNFWWIHLPEELWQKDGCCRLCMGRTGIKGKCPIDDDHLVSDIATKGWRFSKFCRSVSSEGVLGRVRAVEQALANATAAEIRHGFQTSSQAAMLADHSQGGTAADAARRERLESLMKAGQKEENSGVWLSPWQAQLKLDDRAAKEATAGLNVQLALENAPAIQNLEIEYVRNKDAQVRAVELLRQNPKASVRVTAYSFDQPDVVEMIKGHQGFVRILVDAGVTHKSRTKMQLQSMMMP</sequence>
<organism evidence="2 3">
    <name type="scientific">Durusdinium trenchii</name>
    <dbReference type="NCBI Taxonomy" id="1381693"/>
    <lineage>
        <taxon>Eukaryota</taxon>
        <taxon>Sar</taxon>
        <taxon>Alveolata</taxon>
        <taxon>Dinophyceae</taxon>
        <taxon>Suessiales</taxon>
        <taxon>Symbiodiniaceae</taxon>
        <taxon>Durusdinium</taxon>
    </lineage>
</organism>
<protein>
    <submittedName>
        <fullName evidence="2">Uncharacterized protein</fullName>
    </submittedName>
</protein>
<dbReference type="EMBL" id="CAXAMN010009280">
    <property type="protein sequence ID" value="CAK9028185.1"/>
    <property type="molecule type" value="Genomic_DNA"/>
</dbReference>
<evidence type="ECO:0000256" key="1">
    <source>
        <dbReference type="SAM" id="MobiDB-lite"/>
    </source>
</evidence>
<feature type="compositionally biased region" description="Basic and acidic residues" evidence="1">
    <location>
        <begin position="224"/>
        <end position="237"/>
    </location>
</feature>
<name>A0ABP0KMW9_9DINO</name>
<dbReference type="Proteomes" id="UP001642484">
    <property type="component" value="Unassembled WGS sequence"/>
</dbReference>
<keyword evidence="3" id="KW-1185">Reference proteome</keyword>
<accession>A0ABP0KMW9</accession>
<gene>
    <name evidence="2" type="ORF">CCMP2556_LOCUS17018</name>
</gene>
<feature type="region of interest" description="Disordered" evidence="1">
    <location>
        <begin position="224"/>
        <end position="246"/>
    </location>
</feature>
<proteinExistence type="predicted"/>
<reference evidence="2 3" key="1">
    <citation type="submission" date="2024-02" db="EMBL/GenBank/DDBJ databases">
        <authorList>
            <person name="Chen Y."/>
            <person name="Shah S."/>
            <person name="Dougan E. K."/>
            <person name="Thang M."/>
            <person name="Chan C."/>
        </authorList>
    </citation>
    <scope>NUCLEOTIDE SEQUENCE [LARGE SCALE GENOMIC DNA]</scope>
</reference>